<dbReference type="Gene3D" id="3.30.450.40">
    <property type="match status" value="1"/>
</dbReference>
<dbReference type="RefSeq" id="WP_386092158.1">
    <property type="nucleotide sequence ID" value="NZ_JBHRXN010000031.1"/>
</dbReference>
<protein>
    <submittedName>
        <fullName evidence="2">GAF domain-containing protein</fullName>
    </submittedName>
</protein>
<keyword evidence="3" id="KW-1185">Reference proteome</keyword>
<dbReference type="EMBL" id="JBHRXN010000031">
    <property type="protein sequence ID" value="MFC3532945.1"/>
    <property type="molecule type" value="Genomic_DNA"/>
</dbReference>
<dbReference type="Pfam" id="PF01590">
    <property type="entry name" value="GAF"/>
    <property type="match status" value="1"/>
</dbReference>
<sequence length="235" mass="25366">MPHAASYLQRSGLTLPLPVLQQGIATLQQALAQPATPRSEDELYRYRVPKLGEGGSCSLVDELDAEPYDVSLWLGGRSATAAARLRALDALVQATLRLLPADWLGVYCRFERDGLPRLVKLAYRGLPSRAEFPLHEDFALFSNNSRVGLSGRGAVIADVQAWQRAGGAYYECDPKVQSEVCLPVLAADGTVLGILDAEDARAGFFDEQRQALLAALALALAQPFAELAASPVENF</sequence>
<evidence type="ECO:0000313" key="2">
    <source>
        <dbReference type="EMBL" id="MFC3532945.1"/>
    </source>
</evidence>
<proteinExistence type="predicted"/>
<dbReference type="InterPro" id="IPR003018">
    <property type="entry name" value="GAF"/>
</dbReference>
<accession>A0ABV7RJX1</accession>
<gene>
    <name evidence="2" type="ORF">ACFOLG_12220</name>
</gene>
<reference evidence="3" key="1">
    <citation type="journal article" date="2019" name="Int. J. Syst. Evol. Microbiol.">
        <title>The Global Catalogue of Microorganisms (GCM) 10K type strain sequencing project: providing services to taxonomists for standard genome sequencing and annotation.</title>
        <authorList>
            <consortium name="The Broad Institute Genomics Platform"/>
            <consortium name="The Broad Institute Genome Sequencing Center for Infectious Disease"/>
            <person name="Wu L."/>
            <person name="Ma J."/>
        </authorList>
    </citation>
    <scope>NUCLEOTIDE SEQUENCE [LARGE SCALE GENOMIC DNA]</scope>
    <source>
        <strain evidence="3">KCTC 42742</strain>
    </source>
</reference>
<organism evidence="2 3">
    <name type="scientific">Vogesella facilis</name>
    <dbReference type="NCBI Taxonomy" id="1655232"/>
    <lineage>
        <taxon>Bacteria</taxon>
        <taxon>Pseudomonadati</taxon>
        <taxon>Pseudomonadota</taxon>
        <taxon>Betaproteobacteria</taxon>
        <taxon>Neisseriales</taxon>
        <taxon>Chromobacteriaceae</taxon>
        <taxon>Vogesella</taxon>
    </lineage>
</organism>
<evidence type="ECO:0000313" key="3">
    <source>
        <dbReference type="Proteomes" id="UP001595741"/>
    </source>
</evidence>
<feature type="domain" description="GAF" evidence="1">
    <location>
        <begin position="86"/>
        <end position="222"/>
    </location>
</feature>
<name>A0ABV7RJX1_9NEIS</name>
<dbReference type="SUPFAM" id="SSF55781">
    <property type="entry name" value="GAF domain-like"/>
    <property type="match status" value="1"/>
</dbReference>
<evidence type="ECO:0000259" key="1">
    <source>
        <dbReference type="Pfam" id="PF01590"/>
    </source>
</evidence>
<dbReference type="Proteomes" id="UP001595741">
    <property type="component" value="Unassembled WGS sequence"/>
</dbReference>
<dbReference type="InterPro" id="IPR029016">
    <property type="entry name" value="GAF-like_dom_sf"/>
</dbReference>
<comment type="caution">
    <text evidence="2">The sequence shown here is derived from an EMBL/GenBank/DDBJ whole genome shotgun (WGS) entry which is preliminary data.</text>
</comment>